<sequence>MGTSAVYLVFSGIKDRPVALHRIEVAFYFMNMGLFLLNTLTLLLQAVLYASVYPKRAWRSFTDPVGGVFPPLITGFLEGHQANSAFIVCGPPGFTALALINLGKEAQFLLSRDGLVSTSAGDIWYASSVLCSVLLFGLAVFFFVFGALPYGFKVYKRLGLKDILSCWAVTFPNVGWIATLRLLGDIFDISGFHTLHKVLAIAMLVVWTVLFILTITAFVTGRIFISTEQDVIRDSERKSRRRSSQRQNSRLNMRESPNNNVV</sequence>
<evidence type="ECO:0000313" key="8">
    <source>
        <dbReference type="Proteomes" id="UP000283269"/>
    </source>
</evidence>
<keyword evidence="2 6" id="KW-0812">Transmembrane</keyword>
<feature type="region of interest" description="Disordered" evidence="5">
    <location>
        <begin position="236"/>
        <end position="262"/>
    </location>
</feature>
<dbReference type="GO" id="GO:0016020">
    <property type="term" value="C:membrane"/>
    <property type="evidence" value="ECO:0007669"/>
    <property type="project" value="UniProtKB-SubCell"/>
</dbReference>
<dbReference type="InterPro" id="IPR004695">
    <property type="entry name" value="SLAC1/Mae1/Ssu1/TehA"/>
</dbReference>
<evidence type="ECO:0000256" key="3">
    <source>
        <dbReference type="ARBA" id="ARBA00022989"/>
    </source>
</evidence>
<proteinExistence type="predicted"/>
<organism evidence="7 8">
    <name type="scientific">Psilocybe cyanescens</name>
    <dbReference type="NCBI Taxonomy" id="93625"/>
    <lineage>
        <taxon>Eukaryota</taxon>
        <taxon>Fungi</taxon>
        <taxon>Dikarya</taxon>
        <taxon>Basidiomycota</taxon>
        <taxon>Agaricomycotina</taxon>
        <taxon>Agaricomycetes</taxon>
        <taxon>Agaricomycetidae</taxon>
        <taxon>Agaricales</taxon>
        <taxon>Agaricineae</taxon>
        <taxon>Strophariaceae</taxon>
        <taxon>Psilocybe</taxon>
    </lineage>
</organism>
<feature type="transmembrane region" description="Helical" evidence="6">
    <location>
        <begin position="160"/>
        <end position="178"/>
    </location>
</feature>
<dbReference type="Proteomes" id="UP000283269">
    <property type="component" value="Unassembled WGS sequence"/>
</dbReference>
<dbReference type="STRING" id="93625.A0A409WJS8"/>
<dbReference type="PANTHER" id="PTHR31162">
    <property type="entry name" value="MALIC ACID TRANSPORT PROTEIN-RELATED"/>
    <property type="match status" value="1"/>
</dbReference>
<evidence type="ECO:0000256" key="1">
    <source>
        <dbReference type="ARBA" id="ARBA00004141"/>
    </source>
</evidence>
<dbReference type="EMBL" id="NHYD01003408">
    <property type="protein sequence ID" value="PPQ78757.1"/>
    <property type="molecule type" value="Genomic_DNA"/>
</dbReference>
<reference evidence="7 8" key="1">
    <citation type="journal article" date="2018" name="Evol. Lett.">
        <title>Horizontal gene cluster transfer increased hallucinogenic mushroom diversity.</title>
        <authorList>
            <person name="Reynolds H.T."/>
            <person name="Vijayakumar V."/>
            <person name="Gluck-Thaler E."/>
            <person name="Korotkin H.B."/>
            <person name="Matheny P.B."/>
            <person name="Slot J.C."/>
        </authorList>
    </citation>
    <scope>NUCLEOTIDE SEQUENCE [LARGE SCALE GENOMIC DNA]</scope>
    <source>
        <strain evidence="7 8">2631</strain>
    </source>
</reference>
<feature type="transmembrane region" description="Helical" evidence="6">
    <location>
        <begin position="85"/>
        <end position="103"/>
    </location>
</feature>
<feature type="transmembrane region" description="Helical" evidence="6">
    <location>
        <begin position="25"/>
        <end position="50"/>
    </location>
</feature>
<protein>
    <submittedName>
        <fullName evidence="7">Uncharacterized protein</fullName>
    </submittedName>
</protein>
<evidence type="ECO:0000256" key="2">
    <source>
        <dbReference type="ARBA" id="ARBA00022692"/>
    </source>
</evidence>
<feature type="transmembrane region" description="Helical" evidence="6">
    <location>
        <begin position="198"/>
        <end position="225"/>
    </location>
</feature>
<dbReference type="InParanoid" id="A0A409WJS8"/>
<dbReference type="InterPro" id="IPR038665">
    <property type="entry name" value="Voltage-dep_anion_channel_sf"/>
</dbReference>
<dbReference type="Pfam" id="PF03595">
    <property type="entry name" value="SLAC1"/>
    <property type="match status" value="1"/>
</dbReference>
<name>A0A409WJS8_PSICY</name>
<comment type="caution">
    <text evidence="7">The sequence shown here is derived from an EMBL/GenBank/DDBJ whole genome shotgun (WGS) entry which is preliminary data.</text>
</comment>
<evidence type="ECO:0000256" key="5">
    <source>
        <dbReference type="SAM" id="MobiDB-lite"/>
    </source>
</evidence>
<dbReference type="GO" id="GO:0015140">
    <property type="term" value="F:malate transmembrane transporter activity"/>
    <property type="evidence" value="ECO:0007669"/>
    <property type="project" value="InterPro"/>
</dbReference>
<gene>
    <name evidence="7" type="ORF">CVT25_010760</name>
</gene>
<feature type="transmembrane region" description="Helical" evidence="6">
    <location>
        <begin position="123"/>
        <end position="148"/>
    </location>
</feature>
<accession>A0A409WJS8</accession>
<dbReference type="Gene3D" id="1.50.10.150">
    <property type="entry name" value="Voltage-dependent anion channel"/>
    <property type="match status" value="2"/>
</dbReference>
<keyword evidence="4 6" id="KW-0472">Membrane</keyword>
<evidence type="ECO:0000256" key="6">
    <source>
        <dbReference type="SAM" id="Phobius"/>
    </source>
</evidence>
<keyword evidence="8" id="KW-1185">Reference proteome</keyword>
<dbReference type="AlphaFoldDB" id="A0A409WJS8"/>
<comment type="subcellular location">
    <subcellularLocation>
        <location evidence="1">Membrane</location>
        <topology evidence="1">Multi-pass membrane protein</topology>
    </subcellularLocation>
</comment>
<dbReference type="OrthoDB" id="2901184at2759"/>
<dbReference type="PANTHER" id="PTHR31162:SF0">
    <property type="entry name" value="MALIC ACID TRANSPORT PROTEIN"/>
    <property type="match status" value="1"/>
</dbReference>
<evidence type="ECO:0000256" key="4">
    <source>
        <dbReference type="ARBA" id="ARBA00023136"/>
    </source>
</evidence>
<evidence type="ECO:0000313" key="7">
    <source>
        <dbReference type="EMBL" id="PPQ78757.1"/>
    </source>
</evidence>
<dbReference type="InterPro" id="IPR030185">
    <property type="entry name" value="Mae1"/>
</dbReference>
<keyword evidence="3 6" id="KW-1133">Transmembrane helix</keyword>